<sequence>MTESASSTSGQEFDVFSVMDWKDGVGTLPGSDLKFRVNEFGALEVITDESEMENVKKATATTTWMVPTAQEAPTSPPSSRPVFPPAYWTSPPGCPTVFSEKTGVPFRLKDPLKVEGLQFCENCCQYGNVDECLSGGNYCSQNCARHVKDKEQKEERDVGEDNEEEDPKCSRKKKPKLSLKADPKEDGDERDDEMENKQDGRILRGSQRARRKRRGDSAVLKQGLPPKGKKAWCWASYLEEEKAVAVPAKLFKEYQSFPYNKNGFKVGMKLEGVDPEHQSVYCVLTVAEYQSFPYNKNGFKVGMKLEGVDPEHQSVYCVLTVAEVCGYRIKLHFDGYSDCYDFWVNADALDIHPVGWCEKTGHKLHPPKGYKEEEFNWQTYLKTCKAQAAPKSLFENQNITVIPSGFRVGMKLEAVDKKNPAFICVATVTDMVDNRFLVHFDNWDESYDYWCEASSPHIHPVGWCKEHRRTLITPPGYPNVKHFSWDKYLEETNSLPAPARAFKVKPPHGFQKKMKLEVVDKRNPMFIRVATVADTDDHRIKVHFDGWNGCYDYWIDADSPDIHPVGWCSKTGHPLQPPLSPLELMEASEHGGCSTPGCKGIGHFKRARHLGPHSAANCPYSEINLNKDRIFPDRLSGEMPPASPSFPRNKRTDTNESSSSPEIRDQHADDVKEDFEERTESEMRTSQEARGAREEPTVQQAQRRSAVFLSFKSPIPCLPLRWEQQSKLLPTVAGIPASKVSKWSTDEVSEFIQSLPGCEEHGKVFKDEQIDGEAFLLMTQTDIVKIMSIKLGPALKIFNSILMFKAAEKNSHNEL</sequence>
<accession>A0AA41MGC8</accession>
<evidence type="ECO:0000256" key="12">
    <source>
        <dbReference type="SAM" id="MobiDB-lite"/>
    </source>
</evidence>
<evidence type="ECO:0000256" key="2">
    <source>
        <dbReference type="ARBA" id="ARBA00022723"/>
    </source>
</evidence>
<name>A0AA41MGC8_SCICA</name>
<dbReference type="GO" id="GO:0008270">
    <property type="term" value="F:zinc ion binding"/>
    <property type="evidence" value="ECO:0007669"/>
    <property type="project" value="UniProtKB-KW"/>
</dbReference>
<evidence type="ECO:0000313" key="14">
    <source>
        <dbReference type="EMBL" id="MBZ3871376.1"/>
    </source>
</evidence>
<feature type="repeat" description="MBT" evidence="10">
    <location>
        <begin position="375"/>
        <end position="474"/>
    </location>
</feature>
<dbReference type="InterPro" id="IPR002515">
    <property type="entry name" value="Znf_C2H2C"/>
</dbReference>
<evidence type="ECO:0000256" key="10">
    <source>
        <dbReference type="PROSITE-ProRule" id="PRU00459"/>
    </source>
</evidence>
<dbReference type="GO" id="GO:0005634">
    <property type="term" value="C:nucleus"/>
    <property type="evidence" value="ECO:0007669"/>
    <property type="project" value="UniProtKB-SubCell"/>
</dbReference>
<dbReference type="Gene3D" id="1.10.150.50">
    <property type="entry name" value="Transcription Factor, Ets-1"/>
    <property type="match status" value="1"/>
</dbReference>
<dbReference type="GO" id="GO:0003682">
    <property type="term" value="F:chromatin binding"/>
    <property type="evidence" value="ECO:0007669"/>
    <property type="project" value="TreeGrafter"/>
</dbReference>
<dbReference type="PANTHER" id="PTHR12247:SF72">
    <property type="entry name" value="LETHAL(3)MALIGNANT BRAIN TUMOR-LIKE PROTEIN 3"/>
    <property type="match status" value="1"/>
</dbReference>
<feature type="domain" description="SAM" evidence="13">
    <location>
        <begin position="743"/>
        <end position="807"/>
    </location>
</feature>
<dbReference type="FunFam" id="1.10.150.50:FF:000035">
    <property type="entry name" value="lethal(3)malignant brain tumor-like protein 3 isoform X2"/>
    <property type="match status" value="1"/>
</dbReference>
<dbReference type="CDD" id="cd20132">
    <property type="entry name" value="MBT_L3MBTL3_rpt1"/>
    <property type="match status" value="1"/>
</dbReference>
<dbReference type="EMBL" id="JAATJV010166000">
    <property type="protein sequence ID" value="MBZ3871376.1"/>
    <property type="molecule type" value="Genomic_DNA"/>
</dbReference>
<dbReference type="InterPro" id="IPR050548">
    <property type="entry name" value="PcG_chromatin_remod_factors"/>
</dbReference>
<dbReference type="GO" id="GO:0042393">
    <property type="term" value="F:histone binding"/>
    <property type="evidence" value="ECO:0007669"/>
    <property type="project" value="TreeGrafter"/>
</dbReference>
<keyword evidence="9" id="KW-0539">Nucleus</keyword>
<proteinExistence type="predicted"/>
<keyword evidence="4 11" id="KW-0863">Zinc-finger</keyword>
<keyword evidence="15" id="KW-1185">Reference proteome</keyword>
<dbReference type="PROSITE" id="PS51079">
    <property type="entry name" value="MBT"/>
    <property type="match status" value="3"/>
</dbReference>
<dbReference type="Pfam" id="PF00536">
    <property type="entry name" value="SAM_1"/>
    <property type="match status" value="1"/>
</dbReference>
<feature type="repeat" description="MBT" evidence="10">
    <location>
        <begin position="483"/>
        <end position="578"/>
    </location>
</feature>
<comment type="subcellular location">
    <subcellularLocation>
        <location evidence="1">Nucleus</location>
    </subcellularLocation>
</comment>
<gene>
    <name evidence="14" type="ORF">SUZIE_112630</name>
</gene>
<dbReference type="GO" id="GO:0045892">
    <property type="term" value="P:negative regulation of DNA-templated transcription"/>
    <property type="evidence" value="ECO:0007669"/>
    <property type="project" value="TreeGrafter"/>
</dbReference>
<protein>
    <submittedName>
        <fullName evidence="14">Lethal(3)malignant brain tumor-like protein 3</fullName>
    </submittedName>
</protein>
<dbReference type="CDD" id="cd20138">
    <property type="entry name" value="MBT_L3MBTL3_rpt3"/>
    <property type="match status" value="1"/>
</dbReference>
<dbReference type="SUPFAM" id="SSF63748">
    <property type="entry name" value="Tudor/PWWP/MBT"/>
    <property type="match status" value="4"/>
</dbReference>
<keyword evidence="5" id="KW-0862">Zinc</keyword>
<evidence type="ECO:0000259" key="13">
    <source>
        <dbReference type="PROSITE" id="PS50105"/>
    </source>
</evidence>
<dbReference type="Proteomes" id="UP001166674">
    <property type="component" value="Unassembled WGS sequence"/>
</dbReference>
<dbReference type="GO" id="GO:2000058">
    <property type="term" value="P:regulation of ubiquitin-dependent protein catabolic process"/>
    <property type="evidence" value="ECO:0007669"/>
    <property type="project" value="UniProtKB-ARBA"/>
</dbReference>
<evidence type="ECO:0000256" key="1">
    <source>
        <dbReference type="ARBA" id="ARBA00004123"/>
    </source>
</evidence>
<evidence type="ECO:0000256" key="11">
    <source>
        <dbReference type="PROSITE-ProRule" id="PRU01143"/>
    </source>
</evidence>
<evidence type="ECO:0000256" key="9">
    <source>
        <dbReference type="ARBA" id="ARBA00023242"/>
    </source>
</evidence>
<evidence type="ECO:0000256" key="8">
    <source>
        <dbReference type="ARBA" id="ARBA00023163"/>
    </source>
</evidence>
<dbReference type="InterPro" id="IPR004092">
    <property type="entry name" value="Mbt"/>
</dbReference>
<feature type="compositionally biased region" description="Basic and acidic residues" evidence="12">
    <location>
        <begin position="678"/>
        <end position="696"/>
    </location>
</feature>
<dbReference type="CDD" id="cd20135">
    <property type="entry name" value="MBT_L3MBTL3_rpt2"/>
    <property type="match status" value="1"/>
</dbReference>
<dbReference type="PANTHER" id="PTHR12247">
    <property type="entry name" value="POLYCOMB GROUP PROTEIN"/>
    <property type="match status" value="1"/>
</dbReference>
<keyword evidence="7" id="KW-0805">Transcription regulation</keyword>
<dbReference type="Pfam" id="PF02820">
    <property type="entry name" value="MBT"/>
    <property type="match status" value="3"/>
</dbReference>
<keyword evidence="8" id="KW-0804">Transcription</keyword>
<evidence type="ECO:0000313" key="15">
    <source>
        <dbReference type="Proteomes" id="UP001166674"/>
    </source>
</evidence>
<feature type="compositionally biased region" description="Acidic residues" evidence="12">
    <location>
        <begin position="157"/>
        <end position="166"/>
    </location>
</feature>
<dbReference type="InterPro" id="IPR013761">
    <property type="entry name" value="SAM/pointed_sf"/>
</dbReference>
<dbReference type="CDD" id="cd09582">
    <property type="entry name" value="SAM_Scm-like-3MBT3_4"/>
    <property type="match status" value="1"/>
</dbReference>
<evidence type="ECO:0000256" key="5">
    <source>
        <dbReference type="ARBA" id="ARBA00022833"/>
    </source>
</evidence>
<keyword evidence="3" id="KW-0677">Repeat</keyword>
<dbReference type="AlphaFoldDB" id="A0AA41MGC8"/>
<comment type="caution">
    <text evidence="14">The sequence shown here is derived from an EMBL/GenBank/DDBJ whole genome shotgun (WGS) entry which is preliminary data.</text>
</comment>
<dbReference type="PROSITE" id="PS50105">
    <property type="entry name" value="SAM_DOMAIN"/>
    <property type="match status" value="1"/>
</dbReference>
<dbReference type="Gene3D" id="2.30.30.140">
    <property type="match status" value="4"/>
</dbReference>
<dbReference type="SMART" id="SM00561">
    <property type="entry name" value="MBT"/>
    <property type="match status" value="3"/>
</dbReference>
<evidence type="ECO:0000256" key="3">
    <source>
        <dbReference type="ARBA" id="ARBA00022737"/>
    </source>
</evidence>
<keyword evidence="2" id="KW-0479">Metal-binding</keyword>
<feature type="region of interest" description="Disordered" evidence="12">
    <location>
        <begin position="632"/>
        <end position="701"/>
    </location>
</feature>
<feature type="compositionally biased region" description="Acidic residues" evidence="12">
    <location>
        <begin position="185"/>
        <end position="194"/>
    </location>
</feature>
<evidence type="ECO:0000256" key="7">
    <source>
        <dbReference type="ARBA" id="ARBA00023015"/>
    </source>
</evidence>
<evidence type="ECO:0000256" key="6">
    <source>
        <dbReference type="ARBA" id="ARBA00022853"/>
    </source>
</evidence>
<evidence type="ECO:0000256" key="4">
    <source>
        <dbReference type="ARBA" id="ARBA00022771"/>
    </source>
</evidence>
<reference evidence="14" key="1">
    <citation type="submission" date="2020-03" db="EMBL/GenBank/DDBJ databases">
        <title>Studies in the Genomics of Life Span.</title>
        <authorList>
            <person name="Glass D."/>
        </authorList>
    </citation>
    <scope>NUCLEOTIDE SEQUENCE</scope>
    <source>
        <strain evidence="14">SUZIE</strain>
        <tissue evidence="14">Muscle</tissue>
    </source>
</reference>
<dbReference type="FunFam" id="2.30.30.140:FF:000007">
    <property type="entry name" value="Lethal(3)malignant brain tumor-like protein 1"/>
    <property type="match status" value="2"/>
</dbReference>
<dbReference type="SUPFAM" id="SSF47769">
    <property type="entry name" value="SAM/Pointed domain"/>
    <property type="match status" value="1"/>
</dbReference>
<dbReference type="PROSITE" id="PS51802">
    <property type="entry name" value="ZF_CCHHC"/>
    <property type="match status" value="1"/>
</dbReference>
<dbReference type="GO" id="GO:0006325">
    <property type="term" value="P:chromatin organization"/>
    <property type="evidence" value="ECO:0007669"/>
    <property type="project" value="UniProtKB-KW"/>
</dbReference>
<feature type="repeat" description="MBT" evidence="10">
    <location>
        <begin position="232"/>
        <end position="367"/>
    </location>
</feature>
<dbReference type="InterPro" id="IPR001660">
    <property type="entry name" value="SAM"/>
</dbReference>
<feature type="region of interest" description="Disordered" evidence="12">
    <location>
        <begin position="149"/>
        <end position="227"/>
    </location>
</feature>
<dbReference type="SMART" id="SM00454">
    <property type="entry name" value="SAM"/>
    <property type="match status" value="1"/>
</dbReference>
<organism evidence="14 15">
    <name type="scientific">Sciurus carolinensis</name>
    <name type="common">Eastern gray squirrel</name>
    <dbReference type="NCBI Taxonomy" id="30640"/>
    <lineage>
        <taxon>Eukaryota</taxon>
        <taxon>Metazoa</taxon>
        <taxon>Chordata</taxon>
        <taxon>Craniata</taxon>
        <taxon>Vertebrata</taxon>
        <taxon>Euteleostomi</taxon>
        <taxon>Mammalia</taxon>
        <taxon>Eutheria</taxon>
        <taxon>Euarchontoglires</taxon>
        <taxon>Glires</taxon>
        <taxon>Rodentia</taxon>
        <taxon>Sciuromorpha</taxon>
        <taxon>Sciuridae</taxon>
        <taxon>Sciurinae</taxon>
        <taxon>Sciurini</taxon>
        <taxon>Sciurus</taxon>
    </lineage>
</organism>
<keyword evidence="6" id="KW-0156">Chromatin regulator</keyword>